<reference evidence="1" key="1">
    <citation type="journal article" date="2011" name="PLoS Biol.">
        <title>Gene gain and loss during evolution of obligate parasitism in the white rust pathogen of Arabidopsis thaliana.</title>
        <authorList>
            <person name="Kemen E."/>
            <person name="Gardiner A."/>
            <person name="Schultz-Larsen T."/>
            <person name="Kemen A.C."/>
            <person name="Balmuth A.L."/>
            <person name="Robert-Seilaniantz A."/>
            <person name="Bailey K."/>
            <person name="Holub E."/>
            <person name="Studholme D.J."/>
            <person name="Maclean D."/>
            <person name="Jones J.D."/>
        </authorList>
    </citation>
    <scope>NUCLEOTIDE SEQUENCE</scope>
</reference>
<accession>F0W6M3</accession>
<dbReference type="AlphaFoldDB" id="F0W6M3"/>
<dbReference type="EMBL" id="FR824070">
    <property type="protein sequence ID" value="CCA16768.1"/>
    <property type="molecule type" value="Genomic_DNA"/>
</dbReference>
<organism evidence="1">
    <name type="scientific">Albugo laibachii Nc14</name>
    <dbReference type="NCBI Taxonomy" id="890382"/>
    <lineage>
        <taxon>Eukaryota</taxon>
        <taxon>Sar</taxon>
        <taxon>Stramenopiles</taxon>
        <taxon>Oomycota</taxon>
        <taxon>Peronosporomycetes</taxon>
        <taxon>Albuginales</taxon>
        <taxon>Albuginaceae</taxon>
        <taxon>Albugo</taxon>
    </lineage>
</organism>
<proteinExistence type="predicted"/>
<protein>
    <submittedName>
        <fullName evidence="1">AlNc14C25G2511 protein</fullName>
    </submittedName>
</protein>
<reference evidence="1" key="2">
    <citation type="submission" date="2011-02" db="EMBL/GenBank/DDBJ databases">
        <authorList>
            <person name="MacLean D."/>
        </authorList>
    </citation>
    <scope>NUCLEOTIDE SEQUENCE</scope>
</reference>
<evidence type="ECO:0000313" key="1">
    <source>
        <dbReference type="EMBL" id="CCA16768.1"/>
    </source>
</evidence>
<dbReference type="HOGENOM" id="CLU_2268838_0_0_1"/>
<gene>
    <name evidence="1" type="primary">AlNc14C25G2511</name>
    <name evidence="1" type="ORF">ALNC14_029110</name>
</gene>
<name>F0W6M3_9STRA</name>
<sequence>MREVLECKGEGETNTGCPHYVADKFNQFYGISDFNKTSRKRGFARSRDLSDRKGITRVTNMHAGGMNVEKNINTEAAIVTNSSYKLRDGEHVVHYKFDREGVD</sequence>